<comment type="cofactor">
    <cofactor evidence="1">
        <name>pantetheine 4'-phosphate</name>
        <dbReference type="ChEBI" id="CHEBI:47942"/>
    </cofactor>
</comment>
<dbReference type="InterPro" id="IPR009081">
    <property type="entry name" value="PP-bd_ACP"/>
</dbReference>
<keyword evidence="7" id="KW-0511">Multifunctional enzyme</keyword>
<dbReference type="SUPFAM" id="SSF47336">
    <property type="entry name" value="ACP-like"/>
    <property type="match status" value="4"/>
</dbReference>
<evidence type="ECO:0000256" key="2">
    <source>
        <dbReference type="ARBA" id="ARBA00004792"/>
    </source>
</evidence>
<dbReference type="SMART" id="SM00826">
    <property type="entry name" value="PKS_DH"/>
    <property type="match status" value="1"/>
</dbReference>
<dbReference type="InterPro" id="IPR036291">
    <property type="entry name" value="NAD(P)-bd_dom_sf"/>
</dbReference>
<dbReference type="PROSITE" id="PS52004">
    <property type="entry name" value="KS3_2"/>
    <property type="match status" value="5"/>
</dbReference>
<feature type="domain" description="Carrier" evidence="11">
    <location>
        <begin position="1685"/>
        <end position="1760"/>
    </location>
</feature>
<dbReference type="Gene3D" id="3.30.70.250">
    <property type="entry name" value="Malonyl-CoA ACP transacylase, ACP-binding"/>
    <property type="match status" value="1"/>
</dbReference>
<reference evidence="14 15" key="1">
    <citation type="submission" date="2024-06" db="EMBL/GenBank/DDBJ databases">
        <title>The Natural Products Discovery Center: Release of the First 8490 Sequenced Strains for Exploring Actinobacteria Biosynthetic Diversity.</title>
        <authorList>
            <person name="Kalkreuter E."/>
            <person name="Kautsar S.A."/>
            <person name="Yang D."/>
            <person name="Bader C.D."/>
            <person name="Teijaro C.N."/>
            <person name="Fluegel L."/>
            <person name="Davis C.M."/>
            <person name="Simpson J.R."/>
            <person name="Lauterbach L."/>
            <person name="Steele A.D."/>
            <person name="Gui C."/>
            <person name="Meng S."/>
            <person name="Li G."/>
            <person name="Viehrig K."/>
            <person name="Ye F."/>
            <person name="Su P."/>
            <person name="Kiefer A.F."/>
            <person name="Nichols A."/>
            <person name="Cepeda A.J."/>
            <person name="Yan W."/>
            <person name="Fan B."/>
            <person name="Jiang Y."/>
            <person name="Adhikari A."/>
            <person name="Zheng C.-J."/>
            <person name="Schuster L."/>
            <person name="Cowan T.M."/>
            <person name="Smanski M.J."/>
            <person name="Chevrette M.G."/>
            <person name="De Carvalho L.P.S."/>
            <person name="Shen B."/>
        </authorList>
    </citation>
    <scope>NUCLEOTIDE SEQUENCE [LARGE SCALE GENOMIC DNA]</scope>
    <source>
        <strain evidence="14 15">NPDC048274</strain>
    </source>
</reference>
<keyword evidence="4" id="KW-0597">Phosphoprotein</keyword>
<comment type="caution">
    <text evidence="14">The sequence shown here is derived from an EMBL/GenBank/DDBJ whole genome shotgun (WGS) entry which is preliminary data.</text>
</comment>
<feature type="domain" description="Carrier" evidence="11">
    <location>
        <begin position="6316"/>
        <end position="6391"/>
    </location>
</feature>
<dbReference type="InterPro" id="IPR032821">
    <property type="entry name" value="PKS_assoc"/>
</dbReference>
<feature type="non-terminal residue" evidence="14">
    <location>
        <position position="7176"/>
    </location>
</feature>
<dbReference type="Pfam" id="PF18369">
    <property type="entry name" value="PKS_DE"/>
    <property type="match status" value="3"/>
</dbReference>
<evidence type="ECO:0000256" key="4">
    <source>
        <dbReference type="ARBA" id="ARBA00022553"/>
    </source>
</evidence>
<keyword evidence="8" id="KW-0012">Acyltransferase</keyword>
<dbReference type="Gene3D" id="6.10.140.1830">
    <property type="match status" value="3"/>
</dbReference>
<dbReference type="SMART" id="SM00827">
    <property type="entry name" value="PKS_AT"/>
    <property type="match status" value="5"/>
</dbReference>
<dbReference type="Gene3D" id="1.10.1200.10">
    <property type="entry name" value="ACP-like"/>
    <property type="match status" value="4"/>
</dbReference>
<evidence type="ECO:0000313" key="15">
    <source>
        <dbReference type="Proteomes" id="UP001551582"/>
    </source>
</evidence>
<keyword evidence="6" id="KW-0045">Antibiotic biosynthesis</keyword>
<dbReference type="InterPro" id="IPR049900">
    <property type="entry name" value="PKS_mFAS_DH"/>
</dbReference>
<dbReference type="InterPro" id="IPR016036">
    <property type="entry name" value="Malonyl_transacylase_ACP-bd"/>
</dbReference>
<feature type="domain" description="Ketosynthase family 3 (KS3)" evidence="12">
    <location>
        <begin position="1780"/>
        <end position="2204"/>
    </location>
</feature>
<dbReference type="CDD" id="cd08952">
    <property type="entry name" value="KR_1_SDR_x"/>
    <property type="match status" value="3"/>
</dbReference>
<dbReference type="InterPro" id="IPR020807">
    <property type="entry name" value="PKS_DH"/>
</dbReference>
<dbReference type="SMART" id="SM01294">
    <property type="entry name" value="PKS_PP_betabranch"/>
    <property type="match status" value="3"/>
</dbReference>
<dbReference type="InterPro" id="IPR006162">
    <property type="entry name" value="Ppantetheine_attach_site"/>
</dbReference>
<sequence>MDKEQKLRDYLKRASADLKRSRQRVSELEAAATEPIAIVGMSCRYPGGVNSPEDLWRMLVAGEDGITPMPDDRGWEAAIGDGPADFAGGFLHDAPAFDADFFGISPREALSMDPQQRLLLETSWEAFERAGIDPSGVRGSRTGMFVGAMPQDYRVGPDDDVQGFQLTGNATSILSGRLSYFYGAVGPAVTVDTACSSSLVALHLAAQSLRAGECSLALAAGVTVMASPTTFVEFARQGGLAGDGRCKSFADAANGTGWSEGVGVLVLERLSEARRNGHHVLAVVRGSAVNQDGASNGLTAPNGPSQQRVIEAALVNARLSAAEVDAVEAHGTGTVLGDPVEAQALLATYGQGRDAERPLLLGSVKSNISHTQAAAGVAGIIKMVMAMRHDLLPRTLHVDRPSTHVDWTEGAVRLLTEPVPWPRRDNTPRRAGVSSFGLSGTNAHTIIEEAPAEEPAAPKAQDAPAAEPGVLPWLLSGRTTDALREQAGRLLTHLRDRQALTALDAAHALATTRSAFEHRAALTAADRDTALAALAALAAGEDAPGLTVRQTRGRPRLAVLFSGQGSQRPGMGRDLYARFPVFARALDEILGHLDAGLDRPLRPLLLADADTPEAALLDRTGYAQPALFALEVALYRLVESWGLTPDHVTGHSVGEIAAAHVAGVFSLADACTLVLARGRLMEALPEGGAMVSVEATEDEVAPLVTERAARVSIAAVNGPSAVVVAGTADDVDAVAAHFTALGRRTRRLRVSHAFHSPLMEPMLAEFRDVVASLAPQAPALPVVSNLTGRPATVEQLTSADYWADHVRHTVRFADGVSWLAGHGTGVFLELGPDGTLSALGRACLDAAGHGDAAVLPALRKDRPESTALTETAAGLYLHGVPLRWERWFEGTGARRADLPTYAFQHRRFWPKGVTGTAGDVRAAGLGAAHHPLLAAAVTLANSDGMLLTGRLSVRTHPWLADHAVRGTVLLPGTAFLELAVRAGDEVGCDRVEDLTLAAPLALPEDGGVQVQVWIAGPDDTGRRTLSLYARPDGDDDRPWTRHATGTLAPGARHEDGFDAAVWPPAGAEPVDLDGFYDSLADAGFGYGPAFRGLRAVWRRGEETFAEVALDAGPAGDAPSFGLHPALLDAALHATAFAPLGEDGRGGLPFSWQDVTLHASGATEARVRLVPAGDDAVSIAVTDATGAPVASVASLVLRTAPDARATAASALERDALFALDWTRITASADGTALPATVGLLGTDPFGLSAALTAAGAAVTDGSGGSGTPDLVLVPVAGAGDDHMLTSVHEVTSRALGHLKDWLDGPARSGARLVFVTRGAVATDGGGVTDPAAAAVWGLVRSAQTEHPGRFGLVDLDPASTDDPASALPAALTADEPQTALRDGAVLGARLTRVRPPAERDTAAWNPDGTVVITGGTGGLGALLARHLVAEHGVRHLLLAGRRGPDAPGAAELADALRESGAEVTLRACDAADPEAVAALFASIPEDHPVTAVVHTAGVLDDGLVESFTADRLTAVLRPKADAVWHLHRATRDLGLAAFVVFSSFAGTAGAPGQAGYAAANAFLDAVAATRRATGLPGLSLGWGPWAPGTGMTGELTEHDLRRLSRSGTPPLTPEDGLALFDTALTLPRAAVLPVRLNLAALRGGGEVPPLLRGLIRARRRTVRTGSEAALGLTQRLSRLDAETRTETVTDLVRAQVAAVLGHASATDIDPERAFQDLGFDSLTAVELRNRLAAVTGLRTSATVVFDYPTVSALAAHLLEELTGDADADTAAATPAATATADDPIVIVGMSCRYPGGVSSPDDLWRLVTEGTDAVGGLPVNRGWDLDSLYHPDPDHPGTSYTRHGGFLHDAGDFDPGFFGMSPREALATDSQQRLLLEASWTAVEHAGIDPVSLRGSRTGVFAGVMYSDYSATLADERFEGHQGSGTAPSIASGRVSYALGLEGPAVTVDTACSSSLVALHWAMQALRSGECSLALAGGVTVMSTPTSLIEFSRQRGLSPDGRCKAFSDDADGVGWSEGVGVLVLERLSDARRNGHRVLAVVRGSAVNQDGASNGLTAPNGPSQQRVIRQALGAAGLTPADVDAVEAHGTGTSLGDPIEAQALLATYGQDRDPERPLLLGSVKSNLGHTQAAAGVAGVIKMVMAMRHGELPRTLHADRPSSHVDWESGAVALLQEHTVWPETGRPRRAAVSSFGISGTNAHVVLEQPAQQPAQQPAPRPASTDGTDAPAVLPWVLSGRTRPALRAQAARLLAYLDERPALAPADVTLSLATTRPAFEQRAVAVGTPDDVRRALAALAADRPDPALVLGETGGAGRTALLFTGQGSQRPGTGRELYARHPQFAQALDEVVAKLDPLLADPEADSAPRSLKDVLFAEDGTPEAAALYDTGWTQPALFALETALYHLVRAWGVRPGVLLGHSIGGITAAHAAGVLSLDDACALVAARARLMQALPEGGAMYSVQATEEEVLPLLAGLEDQVSLAAVNSPGSVVVAGDEDAAERVAAHFAGQGRTTRRLRVSHAFHSPRMDAMLDAYRRVAEGLAYHEPAVPVVSDLTGRLATGDDLRTADYWVRHVRGTVRFADAVRAAHEAGAATYLELGPGGSLAALAEDTLGDDAGTDAVPLLRADRPEDVSALAALARLHVRGVRVDWSALHTGATTVELPTYAFQHETYWPDTTAPGSRRAVSDPADAALWTAVERGDADGLAGLLGLRDEEHASLYTLLPSLSSWRRARQEKSVLDAARYQVAWRPATTTGAPVLDGTWLAVTTAGDEAGEVLDALRGHGALLQRLELDGSHLDRERLADALRAAGAADATGVLNLLPLADGPHPTGAPDDTAASGLPLGFALGVVLAQACGDTGTTAPLWTVTRGAVSTGTGDPLTHPARAAHWGLGRVTALERPEQPGGLVDLPAVLDAPAAQRLAGVLAARGGDDQVAVRASGVLARRVVRHPGADLPREDALTASGTVLITGGTGGLGAETARLLARAGAAHLILTSRRGPDAPGAAELTAELQESGARVTLVACDSADRDALAAVLAAVPEDAPLTGVVHAAGVGQAAPLSATPLADTAAAMAAKTLGAAHLDALLDGHDLDFFLLYSSVAGVWGSAGQSAYAAANAYLDALAEHRRARGLAATAVAWGPWAEIGMAHAHHSVSDTLERSGLRLLAPATAVTELRRTLVQRDTAVTVADVDWEQYHPVFTAVRASRLFDEIDTVRALAAPADTTATVSELAGRLRGLTGDEQERLLLDLVRSEAAVVLGHTSADGVPAKRAFRDAGFDSLTAVELRKRLAALTGLALPTTLVFDYPNPAALARHLQDELLGTGDSASLTTAGPGATDEPIAIIGMSCRFPGGARSADAFWQLVADGTDTISEFPVNRGWDADALYDPDPDNPGTTYSTLGGFLHDAGEFDPGFFGISPREAVTMDPQQRLLLETTWEAFEHAGIDPAAVHSTPTGTFIGSTYQDYGVAMDDGSAGHAVTGSSPSVLSGRLAYTFGLEGPAVTVDTACSSSLVALHLACQSLRNGESSLALAGGATVMTNPMSFIAFSRQRALARDGRCKAFSDDADGMTLAEGIGVLVLERLSDARRNGHEVLAVVRGSAINQDGASNGLTAPNGPSQVRVIRQALNAAGLSADDIDAVEAHGTGTSLGDPIEAQALLTTYGQDRDPERPLLLGSVKSNIGHTQSAAGVAGIIKMVMAMRHGTLPRTLHADRPSSHVDWQSGAVRLVTETTDWHKDDAPLRCAVSSFGISGTNAHAILEQAPAAPEPAEDPEPALPAGGTLPWILSAAAPAALRGQARNLAAHVTAAEPHPADVGHTLITARSVLEHRAVALGTTTGELTDALTAFADGESTAQVVSGTADTDGRTVFVFPGQGSQWAGMGAELLDTSAVFAERLHECAAALAPFTDWSLVDVIRGADGAPDFDRVDVVQPATWAVMVSLAELWRAHGVTPDAVVGHSQGEIAAAVVSGALSLEDGARVVALRSQAIGRVLAGAGGMMSVQLPAAEAEEYLAAHDGAVSVAAVNGPRSVVLAGTPDALDALHAEFTARDVRARRVAVDYASHSPQVERIHDELLALLAPVTPRQAGVPFHSTVTGEILGTAATDAAYWYRNLRQTVRFEDAVRALLGAGHTVFVEISPHPVLTMAVQATAEETGDHVAVTGTLRREQGGTGRFLASLAEQWVRGGRADWTAVYAGCGARRTPLPTYAFQREHLWTEAAPPRAAGDGDPADAEFWTEVEQEDVDSLASRLHLDRDALAPVLPALSTWRRQRRDRSTVGSWRYRATWKPLGALPDAALTGTWLLVTADGTDPGHTAAVREALAAHGADPVPLRLDAADTDRAHLAARLRELPEPAGVVSLLAAAEDTGTLHPVLPAGLALSVTLVQALGDAGVDAPLWALTRGAVSTGRADRLTRPAQAMVHGLGWTAALEHPQRWGGTVDLPETLDHRAAQRLAAVLTGSTGEDQLAVRASGVLARRVAPAPAPSGGPGWSPRGTVLVTGGTGTLGPHLARWLADRGARDLVLTSRRGDSAPGAAELVAELAERGCTATVAACDVTDRDAVAALLDRLAAEGRTVRSVFHTAAVIELQSIDETSLDGFAKIVHAKTAGAAHLDELLDDDQLDAFVLYSSTAGMWGSGRHAAYVAANAHLNALAEHRRARGARATAISWGIWADDMRLGRVDPGQIRRSGLVFMNPELALAGLRQALDADEGVLAVADVDWDRYHPVFTSSRPTDLFEDVPDVRRLTEESEARAADGGEFAGRLRALSAAEQDRLLLDLVRSEAATVLGHASPEVLSERRAFRDVGFDSLTAVDLRNRLAAVTGLTLPSTLVFDYPDPLTLVAHLRGLIGGPGTEDDGPVRTTAAVDDEPIAVVAMSCRYPGGITSPEALWDLVAAGGDAITGFPADRGWDADALYDPDPDKPGTTYSTQGGFLHDVADFDAGFFGISPREALAMDPQQRLLLETGWEVLERAGIDPATLRGSLTGTFIGASYQDYTAGGASSEGAEGHLITGTISSVMSGRLAYTFGLEGPAVTLDTACSSSLVALHLACQSLRNGESTLALAGGVSVMATPSAFTGFSRQRAMAPDGRCKAYAEGADGMSLAEGVGLVLVERLSDARRNGHPVLAVIRGSAVNQDGASNGLTAPNGPSQARVIRQALSNANLTPADVDVVEGHGTGTALGDPIEAQALLATYGQGRPADRPLLLGSVKSNIGHTQMASGIAGVMKMVMAMRHGTVPRTLHVDTPSSHVDWDSGAIDLATDTVPWPETGRPRRAAVSSFGLSGTNVHTVVEQAPTTDAEEPRTVPAADTGTLPAGVPLVLSARTAPALRAQAGRLLDHTEAHPDVPLLDVAHSLATTRGTLEHRAAVLAGDRDGVLRALTALRDGTPDGALVTGAPGRGRLAFLFTGQGSQRAAMGRELYGRHPVFADALDDVLTRFDQELEHPLRDVLFAEEGTGNAALLHDTAYTQPALFALEVALYRLVESWGTVPDSVAGHSIGELAAAHVAGVLSLDDACTLVAARGRLMAALPAGGAMVAVQAAEDEVLPLLDGLEDQVSLAAVNGPRSVVLSGEEDAVARIGARLAGDGRKTRALRVSHAFHSPRMDAMLEDFARVARGLTYHLPSIPLVSTVTGEPADTDALRTPGYWVHQVRATVRFADAVRALARQGHTSFLEIGPDGTLAAAARDTLDAADVTPAHAELTTVPALRRDRDEVTALTAALARVHVHGARVDWSGVLHGTGARRVDLPTYAFQHSRYWPDTAYGPTPHTTAGSPDGADAAFWSAVERADLPALGADLGLDDDTLAALVPALSAWRRRRTERAAADARRHRAVWKPLDGAPTARPGGTWLVLFPATGPDTDMAELPDTLGLHAVRVTTDGRDRTGLAGLLRELPAPDGGFTGVLSLLALGAHDPEADDPAGLGGVLPTATAVQALGDAGIHAPLWILTRRAVTTGRADRLAHPGQAAARGIVRVAALEHPERRFGVVDLPDHLDTRAVRRLAHLLAEPGDETDLAVRASATYARRLAHHPAPDGPAPRRFAPEGTALITGGTGALGAHVARRLAGRGTPHLLLVSRRGPDAPGAAELADELRELGARVTIAACDTADRDALAAVLAAVPAEHPLTAVVHTAGVLDDGVLDTLTPQRFDTVLRAKAHSAAHLHELTRDSGLTDFVLFSSTAGSLGAAGQGNYAAANAYLDALAEHRRAAGLPATSVAWGPWAGTGMAGDGTGVEDRVRRGGFTPLSAEDALAALDTAVEHGDTALTVVDIDWQRYATVFAANRPLVRDLPELRATTVDSTTAATTAGPALGRELAALTGPARQRYVLDFVRAQVAAVLGHPDPAAVEPDQAFTDLGFDSLTTVELRNTLNATTGLKLPATLVYDHPTTRDLAAHLLTELLGTLPEPADGRAATDTTGRASDDDPVVIVGMGCRFPGGVDSPDALWDLLYDGRDAITGFPADRGWDLDALARGGSATLEGGFLDGAGLFDAAFFGISPREALAMDPQQRLLLETSWEALERAGIDPAGLRGSTTGVFVGTNGQDYATMLRRGTTDVQGHAATGTTASVMSGRLSYTLGLEGPAVTVDTACSSALVALHMAATALRSGECSLVLAGGVSVMSSPDAFVEFTAQGGLAGDGRCKAFADSADGTAWSEGAGVLVLERLSDARRNGHEVLAVVRGAAVNQDGASNGLTAPNGRAQQRVIRAALADARLTPADVDMVEAHGTGTTLGDPIEAHALIAAYGTDRDPERPLLLGSVKSNLGHTQAAAGVAGVIKTVLALRHGELPRTLHIDTPSTHVDWSDGTVALLRERRAWPETGRPRRAGVSAFGVSGTNAHVLLEQAPADTGSRGDAAPVVPAEVPWLVSARTTEALTDQTERLVSFTAAHPDVPALDSAYTLAVGRTAFEHRTVLIAGAAGERPVEVARGRAVERSLAVLFSGQGSQRAGMGRELYARFPVFADALDAVLARLDVELERPLREVLFAEEGTPEAGLLDTTGFTQPALFAVEVALFRLVESWGVRPEFVAGHSVGEISAAHVAGVLSLEDACTLVAARARLMQELPACGAMVAVQATEEEIAPHLTENVALAAVNGPEAVVIAGVEQEVLALGEEFAGEGRKTQRLSVSHAFHSPLMEPMLDAFRAVAEGLTYAEPAIPVVSNVTGEVADPGLLCSAEYWVRHVRGTV</sequence>
<dbReference type="PROSITE" id="PS52019">
    <property type="entry name" value="PKS_MFAS_DH"/>
    <property type="match status" value="1"/>
</dbReference>
<dbReference type="InterPro" id="IPR041618">
    <property type="entry name" value="PKS_DE"/>
</dbReference>
<dbReference type="Pfam" id="PF08659">
    <property type="entry name" value="KR"/>
    <property type="match status" value="4"/>
</dbReference>
<evidence type="ECO:0000256" key="8">
    <source>
        <dbReference type="ARBA" id="ARBA00023315"/>
    </source>
</evidence>
<dbReference type="PROSITE" id="PS50075">
    <property type="entry name" value="CARRIER"/>
    <property type="match status" value="4"/>
</dbReference>
<dbReference type="Pfam" id="PF14765">
    <property type="entry name" value="PS-DH"/>
    <property type="match status" value="1"/>
</dbReference>
<dbReference type="InterPro" id="IPR015083">
    <property type="entry name" value="NorB/c/GfsB-D-like_docking"/>
</dbReference>
<feature type="domain" description="Carrier" evidence="11">
    <location>
        <begin position="3240"/>
        <end position="3315"/>
    </location>
</feature>
<dbReference type="CDD" id="cd00833">
    <property type="entry name" value="PKS"/>
    <property type="match status" value="5"/>
</dbReference>
<dbReference type="Gene3D" id="3.40.50.720">
    <property type="entry name" value="NAD(P)-binding Rossmann-like Domain"/>
    <property type="match status" value="4"/>
</dbReference>
<dbReference type="SUPFAM" id="SSF53901">
    <property type="entry name" value="Thiolase-like"/>
    <property type="match status" value="5"/>
</dbReference>
<dbReference type="Pfam" id="PF08990">
    <property type="entry name" value="Docking"/>
    <property type="match status" value="1"/>
</dbReference>
<feature type="domain" description="Ketosynthase family 3 (KS3)" evidence="12">
    <location>
        <begin position="3333"/>
        <end position="3756"/>
    </location>
</feature>
<feature type="domain" description="Ketosynthase family 3 (KS3)" evidence="12">
    <location>
        <begin position="4862"/>
        <end position="5287"/>
    </location>
</feature>
<dbReference type="SMART" id="SM00823">
    <property type="entry name" value="PKS_PP"/>
    <property type="match status" value="4"/>
</dbReference>
<dbReference type="PANTHER" id="PTHR43775:SF51">
    <property type="entry name" value="INACTIVE PHENOLPHTHIOCEROL SYNTHESIS POLYKETIDE SYNTHASE TYPE I PKS1-RELATED"/>
    <property type="match status" value="1"/>
</dbReference>
<feature type="region of interest" description="Disordered" evidence="10">
    <location>
        <begin position="2205"/>
        <end position="2226"/>
    </location>
</feature>
<dbReference type="InterPro" id="IPR020806">
    <property type="entry name" value="PKS_PP-bd"/>
</dbReference>
<evidence type="ECO:0000256" key="10">
    <source>
        <dbReference type="SAM" id="MobiDB-lite"/>
    </source>
</evidence>
<evidence type="ECO:0000256" key="3">
    <source>
        <dbReference type="ARBA" id="ARBA00022450"/>
    </source>
</evidence>
<dbReference type="Gene3D" id="3.40.47.10">
    <property type="match status" value="5"/>
</dbReference>
<dbReference type="InterPro" id="IPR016039">
    <property type="entry name" value="Thiolase-like"/>
</dbReference>
<dbReference type="InterPro" id="IPR016035">
    <property type="entry name" value="Acyl_Trfase/lysoPLipase"/>
</dbReference>
<evidence type="ECO:0000259" key="12">
    <source>
        <dbReference type="PROSITE" id="PS52004"/>
    </source>
</evidence>
<dbReference type="InterPro" id="IPR050091">
    <property type="entry name" value="PKS_NRPS_Biosynth_Enz"/>
</dbReference>
<dbReference type="InterPro" id="IPR036736">
    <property type="entry name" value="ACP-like_sf"/>
</dbReference>
<dbReference type="SMART" id="SM00825">
    <property type="entry name" value="PKS_KS"/>
    <property type="match status" value="5"/>
</dbReference>
<feature type="domain" description="Carrier" evidence="11">
    <location>
        <begin position="4768"/>
        <end position="4843"/>
    </location>
</feature>
<accession>A0ABV3ECC6</accession>
<feature type="domain" description="PKS/mFAS DH" evidence="13">
    <location>
        <begin position="930"/>
        <end position="1205"/>
    </location>
</feature>
<proteinExistence type="predicted"/>
<dbReference type="SUPFAM" id="SSF51735">
    <property type="entry name" value="NAD(P)-binding Rossmann-fold domains"/>
    <property type="match status" value="8"/>
</dbReference>
<dbReference type="CDD" id="cd08956">
    <property type="entry name" value="KR_3_FAS_SDR_x"/>
    <property type="match status" value="1"/>
</dbReference>
<dbReference type="Pfam" id="PF16197">
    <property type="entry name" value="KAsynt_C_assoc"/>
    <property type="match status" value="5"/>
</dbReference>
<feature type="region of interest" description="C-terminal hotdog fold" evidence="9">
    <location>
        <begin position="1067"/>
        <end position="1205"/>
    </location>
</feature>
<dbReference type="Gene3D" id="1.10.287.1960">
    <property type="match status" value="1"/>
</dbReference>
<dbReference type="InterPro" id="IPR057326">
    <property type="entry name" value="KR_dom"/>
</dbReference>
<evidence type="ECO:0000256" key="9">
    <source>
        <dbReference type="PROSITE-ProRule" id="PRU01363"/>
    </source>
</evidence>
<evidence type="ECO:0000256" key="5">
    <source>
        <dbReference type="ARBA" id="ARBA00022679"/>
    </source>
</evidence>
<evidence type="ECO:0000256" key="6">
    <source>
        <dbReference type="ARBA" id="ARBA00023194"/>
    </source>
</evidence>
<dbReference type="InterPro" id="IPR018201">
    <property type="entry name" value="Ketoacyl_synth_AS"/>
</dbReference>
<dbReference type="SUPFAM" id="SSF55048">
    <property type="entry name" value="Probable ACP-binding domain of malonyl-CoA ACP transacylase"/>
    <property type="match status" value="5"/>
</dbReference>
<dbReference type="Pfam" id="PF00109">
    <property type="entry name" value="ketoacyl-synt"/>
    <property type="match status" value="5"/>
</dbReference>
<dbReference type="Pfam" id="PF21089">
    <property type="entry name" value="PKS_DH_N"/>
    <property type="match status" value="1"/>
</dbReference>
<dbReference type="InterPro" id="IPR014043">
    <property type="entry name" value="Acyl_transferase_dom"/>
</dbReference>
<dbReference type="PROSITE" id="PS00606">
    <property type="entry name" value="KS3_1"/>
    <property type="match status" value="5"/>
</dbReference>
<dbReference type="Gene3D" id="3.40.366.10">
    <property type="entry name" value="Malonyl-Coenzyme A Acyl Carrier Protein, domain 2"/>
    <property type="match status" value="5"/>
</dbReference>
<dbReference type="PANTHER" id="PTHR43775">
    <property type="entry name" value="FATTY ACID SYNTHASE"/>
    <property type="match status" value="1"/>
</dbReference>
<dbReference type="EMBL" id="JBEZLS010000020">
    <property type="protein sequence ID" value="MEU9354194.1"/>
    <property type="molecule type" value="Genomic_DNA"/>
</dbReference>
<dbReference type="Gene3D" id="3.10.129.110">
    <property type="entry name" value="Polyketide synthase dehydratase"/>
    <property type="match status" value="1"/>
</dbReference>
<feature type="domain" description="Ketosynthase family 3 (KS3)" evidence="12">
    <location>
        <begin position="6414"/>
        <end position="6834"/>
    </location>
</feature>
<dbReference type="Pfam" id="PF00550">
    <property type="entry name" value="PP-binding"/>
    <property type="match status" value="4"/>
</dbReference>
<feature type="active site" description="Proton acceptor; for dehydratase activity" evidence="9">
    <location>
        <position position="962"/>
    </location>
</feature>
<dbReference type="InterPro" id="IPR049552">
    <property type="entry name" value="PKS_DH_N"/>
</dbReference>
<dbReference type="InterPro" id="IPR013968">
    <property type="entry name" value="PKS_KR"/>
</dbReference>
<comment type="pathway">
    <text evidence="2">Antibiotic biosynthesis.</text>
</comment>
<protein>
    <submittedName>
        <fullName evidence="14">Type I polyketide synthase</fullName>
    </submittedName>
</protein>
<dbReference type="Gene3D" id="3.30.70.3290">
    <property type="match status" value="5"/>
</dbReference>
<dbReference type="Pfam" id="PF02801">
    <property type="entry name" value="Ketoacyl-synt_C"/>
    <property type="match status" value="5"/>
</dbReference>
<keyword evidence="5" id="KW-0808">Transferase</keyword>
<organism evidence="14 15">
    <name type="scientific">Streptomyces griseoloalbus</name>
    <dbReference type="NCBI Taxonomy" id="67303"/>
    <lineage>
        <taxon>Bacteria</taxon>
        <taxon>Bacillati</taxon>
        <taxon>Actinomycetota</taxon>
        <taxon>Actinomycetes</taxon>
        <taxon>Kitasatosporales</taxon>
        <taxon>Streptomycetaceae</taxon>
        <taxon>Streptomyces</taxon>
    </lineage>
</organism>
<evidence type="ECO:0000259" key="13">
    <source>
        <dbReference type="PROSITE" id="PS52019"/>
    </source>
</evidence>
<feature type="active site" description="Proton donor; for dehydratase activity" evidence="9">
    <location>
        <position position="1128"/>
    </location>
</feature>
<dbReference type="SUPFAM" id="SSF52151">
    <property type="entry name" value="FabD/lysophospholipase-like"/>
    <property type="match status" value="5"/>
</dbReference>
<dbReference type="InterPro" id="IPR014030">
    <property type="entry name" value="Ketoacyl_synth_N"/>
</dbReference>
<dbReference type="InterPro" id="IPR001227">
    <property type="entry name" value="Ac_transferase_dom_sf"/>
</dbReference>
<feature type="region of interest" description="N-terminal hotdog fold" evidence="9">
    <location>
        <begin position="930"/>
        <end position="1054"/>
    </location>
</feature>
<dbReference type="InterPro" id="IPR049551">
    <property type="entry name" value="PKS_DH_C"/>
</dbReference>
<evidence type="ECO:0000256" key="1">
    <source>
        <dbReference type="ARBA" id="ARBA00001957"/>
    </source>
</evidence>
<dbReference type="Proteomes" id="UP001551582">
    <property type="component" value="Unassembled WGS sequence"/>
</dbReference>
<feature type="domain" description="Ketosynthase family 3 (KS3)" evidence="12">
    <location>
        <begin position="33"/>
        <end position="449"/>
    </location>
</feature>
<evidence type="ECO:0000256" key="7">
    <source>
        <dbReference type="ARBA" id="ARBA00023268"/>
    </source>
</evidence>
<keyword evidence="3" id="KW-0596">Phosphopantetheine</keyword>
<dbReference type="InterPro" id="IPR042104">
    <property type="entry name" value="PKS_dehydratase_sf"/>
</dbReference>
<dbReference type="NCBIfam" id="NF045894">
    <property type="entry name" value="PKS_plus_SDR"/>
    <property type="match status" value="3"/>
</dbReference>
<dbReference type="InterPro" id="IPR020841">
    <property type="entry name" value="PKS_Beta-ketoAc_synthase_dom"/>
</dbReference>
<dbReference type="PROSITE" id="PS00012">
    <property type="entry name" value="PHOSPHOPANTETHEINE"/>
    <property type="match status" value="4"/>
</dbReference>
<evidence type="ECO:0000313" key="14">
    <source>
        <dbReference type="EMBL" id="MEU9354194.1"/>
    </source>
</evidence>
<dbReference type="InterPro" id="IPR014031">
    <property type="entry name" value="Ketoacyl_synth_C"/>
</dbReference>
<dbReference type="SMART" id="SM00822">
    <property type="entry name" value="PKS_KR"/>
    <property type="match status" value="4"/>
</dbReference>
<evidence type="ECO:0000259" key="11">
    <source>
        <dbReference type="PROSITE" id="PS50075"/>
    </source>
</evidence>
<name>A0ABV3ECC6_9ACTN</name>
<keyword evidence="15" id="KW-1185">Reference proteome</keyword>
<dbReference type="Pfam" id="PF00698">
    <property type="entry name" value="Acyl_transf_1"/>
    <property type="match status" value="5"/>
</dbReference>
<gene>
    <name evidence="14" type="ORF">AB0D65_25285</name>
</gene>